<evidence type="ECO:0000313" key="1">
    <source>
        <dbReference type="EMBL" id="QHS85467.1"/>
    </source>
</evidence>
<protein>
    <recommendedName>
        <fullName evidence="2">ATPase AAA-type core domain-containing protein</fullName>
    </recommendedName>
</protein>
<dbReference type="SUPFAM" id="SSF52540">
    <property type="entry name" value="P-loop containing nucleoside triphosphate hydrolases"/>
    <property type="match status" value="1"/>
</dbReference>
<sequence length="138" mass="15754">MVHTLDHWKQYLTCEDDFNFLIQFVENAKNKEAVNQVMLLLAGPGGTGKSTLINEISEYLGSQNFILSDTYGSAFLQPVVQMIYIPGIDEYQKKYVQQLRNAIYFGQSVIAATNNLDKINKDILKSTRVIKMEHVFTK</sequence>
<organism evidence="1">
    <name type="scientific">viral metagenome</name>
    <dbReference type="NCBI Taxonomy" id="1070528"/>
    <lineage>
        <taxon>unclassified sequences</taxon>
        <taxon>metagenomes</taxon>
        <taxon>organismal metagenomes</taxon>
    </lineage>
</organism>
<evidence type="ECO:0008006" key="2">
    <source>
        <dbReference type="Google" id="ProtNLM"/>
    </source>
</evidence>
<proteinExistence type="predicted"/>
<name>A0A6C0AZP7_9ZZZZ</name>
<reference evidence="1" key="1">
    <citation type="journal article" date="2020" name="Nature">
        <title>Giant virus diversity and host interactions through global metagenomics.</title>
        <authorList>
            <person name="Schulz F."/>
            <person name="Roux S."/>
            <person name="Paez-Espino D."/>
            <person name="Jungbluth S."/>
            <person name="Walsh D.A."/>
            <person name="Denef V.J."/>
            <person name="McMahon K.D."/>
            <person name="Konstantinidis K.T."/>
            <person name="Eloe-Fadrosh E.A."/>
            <person name="Kyrpides N.C."/>
            <person name="Woyke T."/>
        </authorList>
    </citation>
    <scope>NUCLEOTIDE SEQUENCE</scope>
    <source>
        <strain evidence="1">GVMAG-M-3300009182-78</strain>
    </source>
</reference>
<dbReference type="Gene3D" id="3.40.50.300">
    <property type="entry name" value="P-loop containing nucleotide triphosphate hydrolases"/>
    <property type="match status" value="1"/>
</dbReference>
<dbReference type="InterPro" id="IPR027417">
    <property type="entry name" value="P-loop_NTPase"/>
</dbReference>
<accession>A0A6C0AZP7</accession>
<dbReference type="AlphaFoldDB" id="A0A6C0AZP7"/>
<dbReference type="EMBL" id="MN739043">
    <property type="protein sequence ID" value="QHS85467.1"/>
    <property type="molecule type" value="Genomic_DNA"/>
</dbReference>